<keyword evidence="2" id="KW-1185">Reference proteome</keyword>
<dbReference type="RefSeq" id="WP_183590827.1">
    <property type="nucleotide sequence ID" value="NZ_JACHWR010000001.1"/>
</dbReference>
<organism evidence="1 2">
    <name type="scientific">Nocardioides soli</name>
    <dbReference type="NCBI Taxonomy" id="1036020"/>
    <lineage>
        <taxon>Bacteria</taxon>
        <taxon>Bacillati</taxon>
        <taxon>Actinomycetota</taxon>
        <taxon>Actinomycetes</taxon>
        <taxon>Propionibacteriales</taxon>
        <taxon>Nocardioidaceae</taxon>
        <taxon>Nocardioides</taxon>
    </lineage>
</organism>
<gene>
    <name evidence="1" type="ORF">FHU40_000646</name>
</gene>
<evidence type="ECO:0000313" key="1">
    <source>
        <dbReference type="EMBL" id="MBB3040845.1"/>
    </source>
</evidence>
<evidence type="ECO:0008006" key="3">
    <source>
        <dbReference type="Google" id="ProtNLM"/>
    </source>
</evidence>
<sequence>MSDPSRVFLHIGLPKTGTTYLQEALWLNRDRLAERGLYLPGARRQHLLASLELREDPGLANRPRHVEHPWTHLTDLVRTRLRKKGGDALISHEFFASATPAQVERAREAFPDAELHVVLTARPTVDLFTSRWQEWVKNGNHLPIDSYPPEPKGVSAWGWASFDLGDVLERWGSVLDHERIHVVPLTKGAGPRALWDTFLDVCGQGSDGLESQEQPANTSLGLVEVEVLRRTNAELRGFTSPTDRGRWIRGHLGERTLVHEGAERYRPSAEKLAELRRREERTLGLLAGGGFDLRGDLDLLRSADISARRHPSDATDAELLPVAVGAVAALLTDLRAAAERAGDVPVLDAKPSRWRRRRE</sequence>
<name>A0A7W4VSJ0_9ACTN</name>
<protein>
    <recommendedName>
        <fullName evidence="3">Sulfotransferase family protein</fullName>
    </recommendedName>
</protein>
<reference evidence="1 2" key="1">
    <citation type="submission" date="2020-08" db="EMBL/GenBank/DDBJ databases">
        <title>Sequencing the genomes of 1000 actinobacteria strains.</title>
        <authorList>
            <person name="Klenk H.-P."/>
        </authorList>
    </citation>
    <scope>NUCLEOTIDE SEQUENCE [LARGE SCALE GENOMIC DNA]</scope>
    <source>
        <strain evidence="1 2">DSM 105498</strain>
    </source>
</reference>
<proteinExistence type="predicted"/>
<dbReference type="EMBL" id="JACHWR010000001">
    <property type="protein sequence ID" value="MBB3040845.1"/>
    <property type="molecule type" value="Genomic_DNA"/>
</dbReference>
<dbReference type="AlphaFoldDB" id="A0A7W4VSJ0"/>
<dbReference type="SUPFAM" id="SSF52540">
    <property type="entry name" value="P-loop containing nucleoside triphosphate hydrolases"/>
    <property type="match status" value="1"/>
</dbReference>
<accession>A0A7W4VSJ0</accession>
<dbReference type="InterPro" id="IPR027417">
    <property type="entry name" value="P-loop_NTPase"/>
</dbReference>
<dbReference type="Gene3D" id="3.40.50.300">
    <property type="entry name" value="P-loop containing nucleotide triphosphate hydrolases"/>
    <property type="match status" value="1"/>
</dbReference>
<evidence type="ECO:0000313" key="2">
    <source>
        <dbReference type="Proteomes" id="UP000589626"/>
    </source>
</evidence>
<dbReference type="Proteomes" id="UP000589626">
    <property type="component" value="Unassembled WGS sequence"/>
</dbReference>
<comment type="caution">
    <text evidence="1">The sequence shown here is derived from an EMBL/GenBank/DDBJ whole genome shotgun (WGS) entry which is preliminary data.</text>
</comment>